<keyword evidence="1" id="KW-1133">Transmembrane helix</keyword>
<evidence type="ECO:0000256" key="1">
    <source>
        <dbReference type="SAM" id="Phobius"/>
    </source>
</evidence>
<reference evidence="2 3" key="1">
    <citation type="submission" date="2021-01" db="EMBL/GenBank/DDBJ databases">
        <title>Genomic Encyclopedia of Type Strains, Phase IV (KMG-IV): sequencing the most valuable type-strain genomes for metagenomic binning, comparative biology and taxonomic classification.</title>
        <authorList>
            <person name="Goeker M."/>
        </authorList>
    </citation>
    <scope>NUCLEOTIDE SEQUENCE [LARGE SCALE GENOMIC DNA]</scope>
    <source>
        <strain evidence="2 3">DSM 24436</strain>
    </source>
</reference>
<keyword evidence="1" id="KW-0472">Membrane</keyword>
<dbReference type="EMBL" id="JAFBDT010000008">
    <property type="protein sequence ID" value="MBM7561843.1"/>
    <property type="molecule type" value="Genomic_DNA"/>
</dbReference>
<protein>
    <submittedName>
        <fullName evidence="2">Membrane protein YczE</fullName>
    </submittedName>
</protein>
<organism evidence="2 3">
    <name type="scientific">Fusibacter tunisiensis</name>
    <dbReference type="NCBI Taxonomy" id="1008308"/>
    <lineage>
        <taxon>Bacteria</taxon>
        <taxon>Bacillati</taxon>
        <taxon>Bacillota</taxon>
        <taxon>Clostridia</taxon>
        <taxon>Eubacteriales</taxon>
        <taxon>Eubacteriales Family XII. Incertae Sedis</taxon>
        <taxon>Fusibacter</taxon>
    </lineage>
</organism>
<dbReference type="InterPro" id="IPR038750">
    <property type="entry name" value="YczE/YyaS-like"/>
</dbReference>
<dbReference type="RefSeq" id="WP_204663739.1">
    <property type="nucleotide sequence ID" value="NZ_JAFBDT010000008.1"/>
</dbReference>
<keyword evidence="3" id="KW-1185">Reference proteome</keyword>
<dbReference type="PANTHER" id="PTHR40078">
    <property type="entry name" value="INTEGRAL MEMBRANE PROTEIN-RELATED"/>
    <property type="match status" value="1"/>
</dbReference>
<gene>
    <name evidence="2" type="ORF">JOC49_001384</name>
</gene>
<feature type="transmembrane region" description="Helical" evidence="1">
    <location>
        <begin position="155"/>
        <end position="173"/>
    </location>
</feature>
<comment type="caution">
    <text evidence="2">The sequence shown here is derived from an EMBL/GenBank/DDBJ whole genome shotgun (WGS) entry which is preliminary data.</text>
</comment>
<evidence type="ECO:0000313" key="3">
    <source>
        <dbReference type="Proteomes" id="UP000767854"/>
    </source>
</evidence>
<keyword evidence="1" id="KW-0812">Transmembrane</keyword>
<feature type="transmembrane region" description="Helical" evidence="1">
    <location>
        <begin position="53"/>
        <end position="72"/>
    </location>
</feature>
<proteinExistence type="predicted"/>
<feature type="transmembrane region" description="Helical" evidence="1">
    <location>
        <begin position="179"/>
        <end position="197"/>
    </location>
</feature>
<evidence type="ECO:0000313" key="2">
    <source>
        <dbReference type="EMBL" id="MBM7561843.1"/>
    </source>
</evidence>
<accession>A0ABS2MR25</accession>
<dbReference type="PANTHER" id="PTHR40078:SF1">
    <property type="entry name" value="INTEGRAL MEMBRANE PROTEIN"/>
    <property type="match status" value="1"/>
</dbReference>
<feature type="transmembrane region" description="Helical" evidence="1">
    <location>
        <begin position="79"/>
        <end position="95"/>
    </location>
</feature>
<feature type="transmembrane region" description="Helical" evidence="1">
    <location>
        <begin position="107"/>
        <end position="129"/>
    </location>
</feature>
<dbReference type="Proteomes" id="UP000767854">
    <property type="component" value="Unassembled WGS sequence"/>
</dbReference>
<dbReference type="Pfam" id="PF19700">
    <property type="entry name" value="DUF6198"/>
    <property type="match status" value="1"/>
</dbReference>
<sequence>MNTQLIKASILKLPKLVLGFTVIAIGINFSLYADLGTNPWGTFHQGISRISPISFGQATQLTGLIIILLSLLIKIYPGIGTILNMLLIGIIVDLLDKTGLFFVPELLVTKLAFLFIGMFLFNYGVYIYLSCGLGAGPRDGLLVGLVKYTGKSVSVIRPIIEVTVVLVGIFLGGSYGIGTIVNAFGGGYVLNVIFNYHRFNPKTVKQMVITELVH</sequence>
<name>A0ABS2MR25_9FIRM</name>
<feature type="transmembrane region" description="Helical" evidence="1">
    <location>
        <begin position="16"/>
        <end position="33"/>
    </location>
</feature>